<feature type="compositionally biased region" description="Polar residues" evidence="6">
    <location>
        <begin position="83"/>
        <end position="92"/>
    </location>
</feature>
<dbReference type="Pfam" id="PF03743">
    <property type="entry name" value="TrbI"/>
    <property type="match status" value="1"/>
</dbReference>
<dbReference type="AlphaFoldDB" id="A0AB73H3F4"/>
<comment type="caution">
    <text evidence="8">The sequence shown here is derived from an EMBL/GenBank/DDBJ whole genome shotgun (WGS) entry which is preliminary data.</text>
</comment>
<comment type="subcellular location">
    <subcellularLocation>
        <location evidence="1">Membrane</location>
        <topology evidence="1">Single-pass membrane protein</topology>
    </subcellularLocation>
</comment>
<name>A0AB73H3F4_9XANT</name>
<evidence type="ECO:0000256" key="3">
    <source>
        <dbReference type="ARBA" id="ARBA00022692"/>
    </source>
</evidence>
<feature type="transmembrane region" description="Helical" evidence="7">
    <location>
        <begin position="20"/>
        <end position="39"/>
    </location>
</feature>
<keyword evidence="3 7" id="KW-0812">Transmembrane</keyword>
<organism evidence="8">
    <name type="scientific">Xanthomonas arboricola</name>
    <dbReference type="NCBI Taxonomy" id="56448"/>
    <lineage>
        <taxon>Bacteria</taxon>
        <taxon>Pseudomonadati</taxon>
        <taxon>Pseudomonadota</taxon>
        <taxon>Gammaproteobacteria</taxon>
        <taxon>Lysobacterales</taxon>
        <taxon>Lysobacteraceae</taxon>
        <taxon>Xanthomonas</taxon>
    </lineage>
</organism>
<gene>
    <name evidence="8" type="ORF">FHR65_004201</name>
</gene>
<evidence type="ECO:0000313" key="8">
    <source>
        <dbReference type="EMBL" id="MBB5672597.1"/>
    </source>
</evidence>
<evidence type="ECO:0000256" key="6">
    <source>
        <dbReference type="SAM" id="MobiDB-lite"/>
    </source>
</evidence>
<feature type="region of interest" description="Disordered" evidence="6">
    <location>
        <begin position="83"/>
        <end position="148"/>
    </location>
</feature>
<feature type="compositionally biased region" description="Low complexity" evidence="6">
    <location>
        <begin position="112"/>
        <end position="130"/>
    </location>
</feature>
<dbReference type="InterPro" id="IPR005498">
    <property type="entry name" value="T4SS_VirB10/TraB/TrbI"/>
</dbReference>
<reference evidence="8" key="1">
    <citation type="submission" date="2020-08" db="EMBL/GenBank/DDBJ databases">
        <title>Studying the diversity of plant-associated saprophytic bacteria and their role in host health and plant-pathogen interactions.</title>
        <authorList>
            <person name="Potnis N."/>
        </authorList>
    </citation>
    <scope>NUCLEOTIDE SEQUENCE</scope>
    <source>
        <strain evidence="8">F21</strain>
    </source>
</reference>
<dbReference type="Proteomes" id="UP000528595">
    <property type="component" value="Unassembled WGS sequence"/>
</dbReference>
<dbReference type="GO" id="GO:0016020">
    <property type="term" value="C:membrane"/>
    <property type="evidence" value="ECO:0007669"/>
    <property type="project" value="UniProtKB-SubCell"/>
</dbReference>
<dbReference type="CDD" id="cd16431">
    <property type="entry name" value="IcmE"/>
    <property type="match status" value="1"/>
</dbReference>
<dbReference type="EMBL" id="JACIIQ010000028">
    <property type="protein sequence ID" value="MBB5672597.1"/>
    <property type="molecule type" value="Genomic_DNA"/>
</dbReference>
<evidence type="ECO:0000256" key="1">
    <source>
        <dbReference type="ARBA" id="ARBA00004167"/>
    </source>
</evidence>
<dbReference type="InterPro" id="IPR042217">
    <property type="entry name" value="T4SS_VirB10/TrbI"/>
</dbReference>
<evidence type="ECO:0000256" key="7">
    <source>
        <dbReference type="SAM" id="Phobius"/>
    </source>
</evidence>
<evidence type="ECO:0000256" key="2">
    <source>
        <dbReference type="ARBA" id="ARBA00010265"/>
    </source>
</evidence>
<comment type="similarity">
    <text evidence="2">Belongs to the TrbI/VirB10 family.</text>
</comment>
<feature type="compositionally biased region" description="Basic and acidic residues" evidence="6">
    <location>
        <begin position="138"/>
        <end position="148"/>
    </location>
</feature>
<dbReference type="RefSeq" id="WP_184578945.1">
    <property type="nucleotide sequence ID" value="NZ_JACIIQ010000028.1"/>
</dbReference>
<evidence type="ECO:0000256" key="4">
    <source>
        <dbReference type="ARBA" id="ARBA00022989"/>
    </source>
</evidence>
<dbReference type="InterPro" id="IPR049855">
    <property type="entry name" value="DotG/IcmE-like_C"/>
</dbReference>
<keyword evidence="4 7" id="KW-1133">Transmembrane helix</keyword>
<evidence type="ECO:0000256" key="5">
    <source>
        <dbReference type="ARBA" id="ARBA00023136"/>
    </source>
</evidence>
<accession>A0AB73H3F4</accession>
<protein>
    <submittedName>
        <fullName evidence="8">Intracellular multiplication protein IcmE</fullName>
    </submittedName>
</protein>
<proteinExistence type="inferred from homology"/>
<dbReference type="Gene3D" id="2.40.128.260">
    <property type="entry name" value="Type IV secretion system, VirB10/TraB/TrbI"/>
    <property type="match status" value="1"/>
</dbReference>
<keyword evidence="5 7" id="KW-0472">Membrane</keyword>
<sequence>MASKAANVKATLKNPRTRMIYLGGIGVCVVIAVVALLVLSRKGNEVETSKVQDVPTVSSDYSKAQQATPEYDALLGKSNAEQAQTALKTGESSIPVPRLSADAPTLSDEAQEPATPQPATEATQPQAAAPSYTPEQLQQHEAEVQARMKSMRDQLGKITAYWSVQSHTTTMIASEKEDQAQAQASAVAAGLPQSGAIASNVTQLPSLKIGDMLYATLDTAINSDMPGPVLATVRQPGPFQGAKLIGQMQQNGQAKAVGIQFSAMAVPGEATSRSISAWAVDPNQDYRSALASDVNNHYFIRGLSTFVGSFMSGYADGLISGGQNQQVIQNDGYAVVQQDAYTTRQLNQIGLGNVGRKWAQEMDKSSDLKPTITVDAGIDVGILFTQDVTSAR</sequence>